<sequence>MALVGVSELSLRTGERAVLWAQLLAFLSLNLIQFKLLY</sequence>
<dbReference type="EMBL" id="GBXM01043130">
    <property type="protein sequence ID" value="JAH65447.1"/>
    <property type="molecule type" value="Transcribed_RNA"/>
</dbReference>
<proteinExistence type="predicted"/>
<organism evidence="1">
    <name type="scientific">Anguilla anguilla</name>
    <name type="common">European freshwater eel</name>
    <name type="synonym">Muraena anguilla</name>
    <dbReference type="NCBI Taxonomy" id="7936"/>
    <lineage>
        <taxon>Eukaryota</taxon>
        <taxon>Metazoa</taxon>
        <taxon>Chordata</taxon>
        <taxon>Craniata</taxon>
        <taxon>Vertebrata</taxon>
        <taxon>Euteleostomi</taxon>
        <taxon>Actinopterygii</taxon>
        <taxon>Neopterygii</taxon>
        <taxon>Teleostei</taxon>
        <taxon>Anguilliformes</taxon>
        <taxon>Anguillidae</taxon>
        <taxon>Anguilla</taxon>
    </lineage>
</organism>
<reference evidence="1" key="1">
    <citation type="submission" date="2014-11" db="EMBL/GenBank/DDBJ databases">
        <authorList>
            <person name="Amaro Gonzalez C."/>
        </authorList>
    </citation>
    <scope>NUCLEOTIDE SEQUENCE</scope>
</reference>
<accession>A0A0E9UI83</accession>
<protein>
    <submittedName>
        <fullName evidence="1">Uncharacterized protein</fullName>
    </submittedName>
</protein>
<dbReference type="AlphaFoldDB" id="A0A0E9UI83"/>
<reference evidence="1" key="2">
    <citation type="journal article" date="2015" name="Fish Shellfish Immunol.">
        <title>Early steps in the European eel (Anguilla anguilla)-Vibrio vulnificus interaction in the gills: Role of the RtxA13 toxin.</title>
        <authorList>
            <person name="Callol A."/>
            <person name="Pajuelo D."/>
            <person name="Ebbesson L."/>
            <person name="Teles M."/>
            <person name="MacKenzie S."/>
            <person name="Amaro C."/>
        </authorList>
    </citation>
    <scope>NUCLEOTIDE SEQUENCE</scope>
</reference>
<name>A0A0E9UI83_ANGAN</name>
<evidence type="ECO:0000313" key="1">
    <source>
        <dbReference type="EMBL" id="JAH65447.1"/>
    </source>
</evidence>